<evidence type="ECO:0000256" key="4">
    <source>
        <dbReference type="ARBA" id="ARBA00023004"/>
    </source>
</evidence>
<dbReference type="OrthoDB" id="3934656at2759"/>
<dbReference type="InterPro" id="IPR036396">
    <property type="entry name" value="Cyt_P450_sf"/>
</dbReference>
<evidence type="ECO:0000256" key="3">
    <source>
        <dbReference type="ARBA" id="ARBA00022723"/>
    </source>
</evidence>
<evidence type="ECO:0000313" key="8">
    <source>
        <dbReference type="EMBL" id="PWW77094.1"/>
    </source>
</evidence>
<organism evidence="8 9">
    <name type="scientific">Tuber magnatum</name>
    <name type="common">white Piedmont truffle</name>
    <dbReference type="NCBI Taxonomy" id="42249"/>
    <lineage>
        <taxon>Eukaryota</taxon>
        <taxon>Fungi</taxon>
        <taxon>Dikarya</taxon>
        <taxon>Ascomycota</taxon>
        <taxon>Pezizomycotina</taxon>
        <taxon>Pezizomycetes</taxon>
        <taxon>Pezizales</taxon>
        <taxon>Tuberaceae</taxon>
        <taxon>Tuber</taxon>
    </lineage>
</organism>
<keyword evidence="9" id="KW-1185">Reference proteome</keyword>
<dbReference type="GO" id="GO:0005506">
    <property type="term" value="F:iron ion binding"/>
    <property type="evidence" value="ECO:0007669"/>
    <property type="project" value="InterPro"/>
</dbReference>
<dbReference type="EMBL" id="PYWC01000027">
    <property type="protein sequence ID" value="PWW77094.1"/>
    <property type="molecule type" value="Genomic_DNA"/>
</dbReference>
<dbReference type="GO" id="GO:0016705">
    <property type="term" value="F:oxidoreductase activity, acting on paired donors, with incorporation or reduction of molecular oxygen"/>
    <property type="evidence" value="ECO:0007669"/>
    <property type="project" value="InterPro"/>
</dbReference>
<name>A0A317SRZ7_9PEZI</name>
<evidence type="ECO:0000256" key="7">
    <source>
        <dbReference type="SAM" id="Phobius"/>
    </source>
</evidence>
<comment type="caution">
    <text evidence="8">The sequence shown here is derived from an EMBL/GenBank/DDBJ whole genome shotgun (WGS) entry which is preliminary data.</text>
</comment>
<proteinExistence type="inferred from homology"/>
<evidence type="ECO:0000256" key="1">
    <source>
        <dbReference type="ARBA" id="ARBA00001971"/>
    </source>
</evidence>
<comment type="similarity">
    <text evidence="2">Belongs to the cytochrome P450 family.</text>
</comment>
<dbReference type="Gene3D" id="1.10.630.10">
    <property type="entry name" value="Cytochrome P450"/>
    <property type="match status" value="1"/>
</dbReference>
<dbReference type="PANTHER" id="PTHR24305">
    <property type="entry name" value="CYTOCHROME P450"/>
    <property type="match status" value="1"/>
</dbReference>
<accession>A0A317SRZ7</accession>
<evidence type="ECO:0000256" key="6">
    <source>
        <dbReference type="SAM" id="MobiDB-lite"/>
    </source>
</evidence>
<dbReference type="PRINTS" id="PR00465">
    <property type="entry name" value="EP450IV"/>
</dbReference>
<reference evidence="8 9" key="1">
    <citation type="submission" date="2018-03" db="EMBL/GenBank/DDBJ databases">
        <title>Genomes of Pezizomycetes fungi and the evolution of truffles.</title>
        <authorList>
            <person name="Murat C."/>
            <person name="Payen T."/>
            <person name="Noel B."/>
            <person name="Kuo A."/>
            <person name="Martin F.M."/>
        </authorList>
    </citation>
    <scope>NUCLEOTIDE SEQUENCE [LARGE SCALE GENOMIC DNA]</scope>
    <source>
        <strain evidence="8">091103-1</strain>
    </source>
</reference>
<dbReference type="InterPro" id="IPR001128">
    <property type="entry name" value="Cyt_P450"/>
</dbReference>
<evidence type="ECO:0000313" key="9">
    <source>
        <dbReference type="Proteomes" id="UP000246991"/>
    </source>
</evidence>
<keyword evidence="7" id="KW-0812">Transmembrane</keyword>
<feature type="region of interest" description="Disordered" evidence="6">
    <location>
        <begin position="517"/>
        <end position="538"/>
    </location>
</feature>
<dbReference type="Proteomes" id="UP000246991">
    <property type="component" value="Unassembled WGS sequence"/>
</dbReference>
<keyword evidence="5" id="KW-0349">Heme</keyword>
<dbReference type="STRING" id="42249.A0A317SRZ7"/>
<dbReference type="PANTHER" id="PTHR24305:SF166">
    <property type="entry name" value="CYTOCHROME P450 12A4, MITOCHONDRIAL-RELATED"/>
    <property type="match status" value="1"/>
</dbReference>
<evidence type="ECO:0000256" key="5">
    <source>
        <dbReference type="PIRSR" id="PIRSR602403-1"/>
    </source>
</evidence>
<keyword evidence="7" id="KW-1133">Transmembrane helix</keyword>
<dbReference type="Pfam" id="PF00067">
    <property type="entry name" value="p450"/>
    <property type="match status" value="1"/>
</dbReference>
<gene>
    <name evidence="8" type="ORF">C7212DRAFT_278413</name>
</gene>
<dbReference type="InterPro" id="IPR002403">
    <property type="entry name" value="Cyt_P450_E_grp-IV"/>
</dbReference>
<keyword evidence="7" id="KW-0472">Membrane</keyword>
<comment type="cofactor">
    <cofactor evidence="1 5">
        <name>heme</name>
        <dbReference type="ChEBI" id="CHEBI:30413"/>
    </cofactor>
</comment>
<feature type="transmembrane region" description="Helical" evidence="7">
    <location>
        <begin position="21"/>
        <end position="40"/>
    </location>
</feature>
<dbReference type="InterPro" id="IPR050121">
    <property type="entry name" value="Cytochrome_P450_monoxygenase"/>
</dbReference>
<protein>
    <submittedName>
        <fullName evidence="8">Cytochrome P450</fullName>
    </submittedName>
</protein>
<feature type="binding site" description="axial binding residue" evidence="5">
    <location>
        <position position="463"/>
    </location>
    <ligand>
        <name>heme</name>
        <dbReference type="ChEBI" id="CHEBI:30413"/>
    </ligand>
    <ligandPart>
        <name>Fe</name>
        <dbReference type="ChEBI" id="CHEBI:18248"/>
    </ligandPart>
</feature>
<dbReference type="GO" id="GO:0020037">
    <property type="term" value="F:heme binding"/>
    <property type="evidence" value="ECO:0007669"/>
    <property type="project" value="InterPro"/>
</dbReference>
<dbReference type="SUPFAM" id="SSF48264">
    <property type="entry name" value="Cytochrome P450"/>
    <property type="match status" value="1"/>
</dbReference>
<dbReference type="GO" id="GO:0004497">
    <property type="term" value="F:monooxygenase activity"/>
    <property type="evidence" value="ECO:0007669"/>
    <property type="project" value="InterPro"/>
</dbReference>
<dbReference type="AlphaFoldDB" id="A0A317SRZ7"/>
<evidence type="ECO:0000256" key="2">
    <source>
        <dbReference type="ARBA" id="ARBA00010617"/>
    </source>
</evidence>
<sequence>MNATSTPILRREHTTLSSIDSSLLALILLPILVMIVYNRYYHPLSPFPGPFLASIWPGWQAWENPGNVEDQEPLLHERYGTIIRVSPNMISVADPECLKEICSRADRTQWWLPFGHKGIADGSSIRSSGLHEELRKRAGIAYSADVTRWWENVVDWRAREWIRELKGECGGGGIRLNFSEWARYLSVDLVSLVVFGVDIGCKGNERDNGGHIQAFERGLGMAGVLARLPNIYGALACNPLINNSWMAKVEKEGLGAVRVKVGLIIDAAWKSREEGTTKGVTLLEEAMSAKNSDGTRLTKEGVYSECFLPFLTAQDSTALAITSTLKLLLTNPRVLATLLSELATYYVGKPFSHIPPWTDIADLDTKLPYLSVVLRESLRLHPAFNMGILRIVSGVTLTHRERLYTIPGGCKIRANPFVIGRNKRVFGEDAHCFRPERWLDGSKEGVERMKAVRLEWGTGSSDCLGKALAQLAVAKAIVMVLRNFEIELASGHARGEMWKLVATGAHHAAELWVKVEPKEDKTDGKEVAGEMDEASEHS</sequence>
<keyword evidence="3 5" id="KW-0479">Metal-binding</keyword>
<keyword evidence="4 5" id="KW-0408">Iron</keyword>